<feature type="transmembrane region" description="Helical" evidence="2">
    <location>
        <begin position="110"/>
        <end position="131"/>
    </location>
</feature>
<sequence length="225" mass="23283">MVSWTPSGPGRAEPPTPPGPLTRAPLDPLPPPAVPPPPPVGGGLPLAARVVVLLVLAAGNPWVSGSLTEWRFDLSDAEGVAALVAAPGEMIVSALLALRWEVRITDDRQLPFWLAQNARTLVFVLVTVWLLRRLAAAGPVPSPVHRALAVFAAPVAGGALAAAGGVVLLVLLGAGDVYGYDRAQYVRGALVDGVLAGFVLGVLLAWVLPLSRPTPTDDPATGKRR</sequence>
<feature type="transmembrane region" description="Helical" evidence="2">
    <location>
        <begin position="185"/>
        <end position="208"/>
    </location>
</feature>
<gene>
    <name evidence="3" type="ORF">HCJ94_18680</name>
</gene>
<dbReference type="RefSeq" id="WP_168002317.1">
    <property type="nucleotide sequence ID" value="NZ_JAATEO010000020.1"/>
</dbReference>
<keyword evidence="2" id="KW-0812">Transmembrane</keyword>
<dbReference type="EMBL" id="JAATEO010000020">
    <property type="protein sequence ID" value="NJP33953.1"/>
    <property type="molecule type" value="Genomic_DNA"/>
</dbReference>
<keyword evidence="2" id="KW-0472">Membrane</keyword>
<evidence type="ECO:0000313" key="4">
    <source>
        <dbReference type="Proteomes" id="UP000783871"/>
    </source>
</evidence>
<evidence type="ECO:0000256" key="1">
    <source>
        <dbReference type="SAM" id="MobiDB-lite"/>
    </source>
</evidence>
<evidence type="ECO:0000313" key="3">
    <source>
        <dbReference type="EMBL" id="NJP33953.1"/>
    </source>
</evidence>
<proteinExistence type="predicted"/>
<keyword evidence="4" id="KW-1185">Reference proteome</keyword>
<comment type="caution">
    <text evidence="3">The sequence shown here is derived from an EMBL/GenBank/DDBJ whole genome shotgun (WGS) entry which is preliminary data.</text>
</comment>
<evidence type="ECO:0000256" key="2">
    <source>
        <dbReference type="SAM" id="Phobius"/>
    </source>
</evidence>
<feature type="region of interest" description="Disordered" evidence="1">
    <location>
        <begin position="1"/>
        <end position="37"/>
    </location>
</feature>
<dbReference type="Proteomes" id="UP000783871">
    <property type="component" value="Unassembled WGS sequence"/>
</dbReference>
<accession>A0ABX0ZDA6</accession>
<name>A0ABX0ZDA6_9ACTN</name>
<reference evidence="3 4" key="1">
    <citation type="submission" date="2020-03" db="EMBL/GenBank/DDBJ databases">
        <title>WGS of actinomycetes isolated from Thailand.</title>
        <authorList>
            <person name="Thawai C."/>
        </authorList>
    </citation>
    <scope>NUCLEOTIDE SEQUENCE [LARGE SCALE GENOMIC DNA]</scope>
    <source>
        <strain evidence="3 4">HSS6-12</strain>
    </source>
</reference>
<feature type="compositionally biased region" description="Pro residues" evidence="1">
    <location>
        <begin position="27"/>
        <end position="37"/>
    </location>
</feature>
<feature type="transmembrane region" description="Helical" evidence="2">
    <location>
        <begin position="79"/>
        <end position="98"/>
    </location>
</feature>
<organism evidence="3 4">
    <name type="scientific">Micromonospora thermarum</name>
    <dbReference type="NCBI Taxonomy" id="2720024"/>
    <lineage>
        <taxon>Bacteria</taxon>
        <taxon>Bacillati</taxon>
        <taxon>Actinomycetota</taxon>
        <taxon>Actinomycetes</taxon>
        <taxon>Micromonosporales</taxon>
        <taxon>Micromonosporaceae</taxon>
        <taxon>Micromonospora</taxon>
    </lineage>
</organism>
<feature type="transmembrane region" description="Helical" evidence="2">
    <location>
        <begin position="151"/>
        <end position="173"/>
    </location>
</feature>
<keyword evidence="2" id="KW-1133">Transmembrane helix</keyword>
<protein>
    <submittedName>
        <fullName evidence="3">Uncharacterized protein</fullName>
    </submittedName>
</protein>